<reference evidence="1" key="1">
    <citation type="submission" date="2023-04" db="EMBL/GenBank/DDBJ databases">
        <title>A chromosome-level genome assembly of the parasitoid wasp Eretmocerus hayati.</title>
        <authorList>
            <person name="Zhong Y."/>
            <person name="Liu S."/>
            <person name="Liu Y."/>
        </authorList>
    </citation>
    <scope>NUCLEOTIDE SEQUENCE</scope>
    <source>
        <strain evidence="1">ZJU_SS_LIU_2023</strain>
    </source>
</reference>
<evidence type="ECO:0000313" key="1">
    <source>
        <dbReference type="EMBL" id="KAJ8678078.1"/>
    </source>
</evidence>
<accession>A0ACC2P4P6</accession>
<organism evidence="1 2">
    <name type="scientific">Eretmocerus hayati</name>
    <dbReference type="NCBI Taxonomy" id="131215"/>
    <lineage>
        <taxon>Eukaryota</taxon>
        <taxon>Metazoa</taxon>
        <taxon>Ecdysozoa</taxon>
        <taxon>Arthropoda</taxon>
        <taxon>Hexapoda</taxon>
        <taxon>Insecta</taxon>
        <taxon>Pterygota</taxon>
        <taxon>Neoptera</taxon>
        <taxon>Endopterygota</taxon>
        <taxon>Hymenoptera</taxon>
        <taxon>Apocrita</taxon>
        <taxon>Proctotrupomorpha</taxon>
        <taxon>Chalcidoidea</taxon>
        <taxon>Aphelinidae</taxon>
        <taxon>Aphelininae</taxon>
        <taxon>Eretmocerus</taxon>
    </lineage>
</organism>
<protein>
    <submittedName>
        <fullName evidence="1">Uncharacterized protein</fullName>
    </submittedName>
</protein>
<evidence type="ECO:0000313" key="2">
    <source>
        <dbReference type="Proteomes" id="UP001239111"/>
    </source>
</evidence>
<comment type="caution">
    <text evidence="1">The sequence shown here is derived from an EMBL/GenBank/DDBJ whole genome shotgun (WGS) entry which is preliminary data.</text>
</comment>
<dbReference type="Proteomes" id="UP001239111">
    <property type="component" value="Chromosome 2"/>
</dbReference>
<gene>
    <name evidence="1" type="ORF">QAD02_013865</name>
</gene>
<keyword evidence="2" id="KW-1185">Reference proteome</keyword>
<dbReference type="EMBL" id="CM056742">
    <property type="protein sequence ID" value="KAJ8678078.1"/>
    <property type="molecule type" value="Genomic_DNA"/>
</dbReference>
<sequence length="301" mass="33707">MGATMKDRFTTAGLADAYSVLEKNGIDSLEILEDFIHKKAEKFGEWFPVLGTQLKIERICKDRVAEGNSSQSDDKGNALQSSNHNEQSSNNTEQSNSHAGDASGRSIVIQQPVPQGDVAILAIGDESGTVILPQTCTQTKAPQKSLQVELLLNEDIEYITWLIIREFRYEVISTYYVDPISAKSSKNSKAKLSRGRLRNRFKNTWNFLNYAKRVAAGVLRDGEQVDTDQSNCHDPDGQESKILLQCGDHNNDPEETKKLWALALKIRISEILALQKRTVQLVLTHWPTLTLNEYQDLVSSN</sequence>
<proteinExistence type="predicted"/>
<name>A0ACC2P4P6_9HYME</name>